<organism evidence="2 3">
    <name type="scientific">Agrobacterium larrymoorei</name>
    <dbReference type="NCBI Taxonomy" id="160699"/>
    <lineage>
        <taxon>Bacteria</taxon>
        <taxon>Pseudomonadati</taxon>
        <taxon>Pseudomonadota</taxon>
        <taxon>Alphaproteobacteria</taxon>
        <taxon>Hyphomicrobiales</taxon>
        <taxon>Rhizobiaceae</taxon>
        <taxon>Rhizobium/Agrobacterium group</taxon>
        <taxon>Agrobacterium</taxon>
    </lineage>
</organism>
<protein>
    <recommendedName>
        <fullName evidence="4">DUF3606 domain-containing protein</fullName>
    </recommendedName>
</protein>
<dbReference type="RefSeq" id="WP_306927515.1">
    <property type="nucleotide sequence ID" value="NZ_JAUTBL010000001.1"/>
</dbReference>
<name>A0ABU0UDC2_9HYPH</name>
<keyword evidence="3" id="KW-1185">Reference proteome</keyword>
<evidence type="ECO:0000313" key="2">
    <source>
        <dbReference type="EMBL" id="MDQ1182936.1"/>
    </source>
</evidence>
<evidence type="ECO:0000313" key="3">
    <source>
        <dbReference type="Proteomes" id="UP001224781"/>
    </source>
</evidence>
<reference evidence="2 3" key="1">
    <citation type="submission" date="2023-07" db="EMBL/GenBank/DDBJ databases">
        <title>Functional and genomic diversity of the sorghum phyllosphere microbiome.</title>
        <authorList>
            <person name="Shade A."/>
        </authorList>
    </citation>
    <scope>NUCLEOTIDE SEQUENCE [LARGE SCALE GENOMIC DNA]</scope>
    <source>
        <strain evidence="2 3">SORGH_AS_1126</strain>
    </source>
</reference>
<dbReference type="Proteomes" id="UP001224781">
    <property type="component" value="Unassembled WGS sequence"/>
</dbReference>
<comment type="caution">
    <text evidence="2">The sequence shown here is derived from an EMBL/GenBank/DDBJ whole genome shotgun (WGS) entry which is preliminary data.</text>
</comment>
<dbReference type="EMBL" id="JAUTBL010000001">
    <property type="protein sequence ID" value="MDQ1182936.1"/>
    <property type="molecule type" value="Genomic_DNA"/>
</dbReference>
<accession>A0ABU0UDC2</accession>
<evidence type="ECO:0000256" key="1">
    <source>
        <dbReference type="SAM" id="MobiDB-lite"/>
    </source>
</evidence>
<proteinExistence type="predicted"/>
<evidence type="ECO:0008006" key="4">
    <source>
        <dbReference type="Google" id="ProtNLM"/>
    </source>
</evidence>
<gene>
    <name evidence="2" type="ORF">QE408_000058</name>
</gene>
<sequence length="66" mass="7620">MDQSRRTEPYTLEQLQQKYSLSISRAADVMDRFGGDRALIDKIMKRRHQNHGDGHRKAIQPAAIDP</sequence>
<feature type="region of interest" description="Disordered" evidence="1">
    <location>
        <begin position="46"/>
        <end position="66"/>
    </location>
</feature>